<dbReference type="GO" id="GO:0005975">
    <property type="term" value="P:carbohydrate metabolic process"/>
    <property type="evidence" value="ECO:0007669"/>
    <property type="project" value="InterPro"/>
</dbReference>
<dbReference type="InterPro" id="IPR006879">
    <property type="entry name" value="YdjC-like"/>
</dbReference>
<dbReference type="Proteomes" id="UP000051751">
    <property type="component" value="Unassembled WGS sequence"/>
</dbReference>
<dbReference type="AlphaFoldDB" id="A0A0R2FUL9"/>
<keyword evidence="3" id="KW-0378">Hydrolase</keyword>
<evidence type="ECO:0000313" key="8">
    <source>
        <dbReference type="Proteomes" id="UP000051645"/>
    </source>
</evidence>
<evidence type="ECO:0000313" key="6">
    <source>
        <dbReference type="EMBL" id="KRN28924.1"/>
    </source>
</evidence>
<dbReference type="Gene3D" id="3.20.20.370">
    <property type="entry name" value="Glycoside hydrolase/deacetylase"/>
    <property type="match status" value="1"/>
</dbReference>
<dbReference type="PATRIC" id="fig|81857.3.peg.1140"/>
<dbReference type="EMBL" id="JQAZ01000002">
    <property type="protein sequence ID" value="KRN32666.1"/>
    <property type="molecule type" value="Genomic_DNA"/>
</dbReference>
<dbReference type="STRING" id="81857.IV38_GL001134"/>
<keyword evidence="2" id="KW-0479">Metal-binding</keyword>
<comment type="cofactor">
    <cofactor evidence="1">
        <name>Mg(2+)</name>
        <dbReference type="ChEBI" id="CHEBI:18420"/>
    </cofactor>
</comment>
<dbReference type="Pfam" id="PF04794">
    <property type="entry name" value="YdjC"/>
    <property type="match status" value="1"/>
</dbReference>
<keyword evidence="5" id="KW-0119">Carbohydrate metabolism</keyword>
<dbReference type="PANTHER" id="PTHR31609">
    <property type="entry name" value="YDJC DEACETYLASE FAMILY MEMBER"/>
    <property type="match status" value="1"/>
</dbReference>
<sequence>MMKQLIINADDLGLSDGVSCGILKAIRSGAATSASALVNLPTSDRGLRLIHEHTSALIGLQLNFILGAPVSNDPAIGSLLDENGGFLAANETNTHIDQHALLIEGDAQIQRFKEITGTVPQQLSMYGYASQPFAQVLYQLAQQNQIHASYFFMGTSQSPAEWHTTSLPAPDTIVPLFQHGIHRSEFTKDHLNLNDLPENIIELHLHPGYVDQFLLDHSQLTLARCRDLATLIDPHLQDWLHKHYQLVDYQILKTH</sequence>
<protein>
    <recommendedName>
        <fullName evidence="10">ChbG/HpnK family deacetylase</fullName>
    </recommendedName>
</protein>
<evidence type="ECO:0000313" key="7">
    <source>
        <dbReference type="EMBL" id="KRN32666.1"/>
    </source>
</evidence>
<evidence type="ECO:0000256" key="4">
    <source>
        <dbReference type="ARBA" id="ARBA00022842"/>
    </source>
</evidence>
<keyword evidence="8" id="KW-1185">Reference proteome</keyword>
<dbReference type="GO" id="GO:0019213">
    <property type="term" value="F:deacetylase activity"/>
    <property type="evidence" value="ECO:0007669"/>
    <property type="project" value="TreeGrafter"/>
</dbReference>
<dbReference type="Proteomes" id="UP000051645">
    <property type="component" value="Unassembled WGS sequence"/>
</dbReference>
<evidence type="ECO:0008006" key="10">
    <source>
        <dbReference type="Google" id="ProtNLM"/>
    </source>
</evidence>
<evidence type="ECO:0000256" key="2">
    <source>
        <dbReference type="ARBA" id="ARBA00022723"/>
    </source>
</evidence>
<comment type="caution">
    <text evidence="6">The sequence shown here is derived from an EMBL/GenBank/DDBJ whole genome shotgun (WGS) entry which is preliminary data.</text>
</comment>
<dbReference type="InterPro" id="IPR011330">
    <property type="entry name" value="Glyco_hydro/deAcase_b/a-brl"/>
</dbReference>
<evidence type="ECO:0000256" key="1">
    <source>
        <dbReference type="ARBA" id="ARBA00001946"/>
    </source>
</evidence>
<evidence type="ECO:0000256" key="5">
    <source>
        <dbReference type="ARBA" id="ARBA00023277"/>
    </source>
</evidence>
<dbReference type="GO" id="GO:0046872">
    <property type="term" value="F:metal ion binding"/>
    <property type="evidence" value="ECO:0007669"/>
    <property type="project" value="UniProtKB-KW"/>
</dbReference>
<accession>A0A0R2FUL9</accession>
<dbReference type="EMBL" id="JQAT01000002">
    <property type="protein sequence ID" value="KRN28924.1"/>
    <property type="molecule type" value="Genomic_DNA"/>
</dbReference>
<evidence type="ECO:0000313" key="9">
    <source>
        <dbReference type="Proteomes" id="UP000051751"/>
    </source>
</evidence>
<name>A0A0R2FUL9_9LACO</name>
<gene>
    <name evidence="6" type="ORF">IV38_GL001134</name>
    <name evidence="7" type="ORF">IV40_GL000719</name>
</gene>
<reference evidence="8 9" key="1">
    <citation type="journal article" date="2015" name="Genome Announc.">
        <title>Expanding the biotechnology potential of lactobacilli through comparative genomics of 213 strains and associated genera.</title>
        <authorList>
            <person name="Sun Z."/>
            <person name="Harris H.M."/>
            <person name="McCann A."/>
            <person name="Guo C."/>
            <person name="Argimon S."/>
            <person name="Zhang W."/>
            <person name="Yang X."/>
            <person name="Jeffery I.B."/>
            <person name="Cooney J.C."/>
            <person name="Kagawa T.F."/>
            <person name="Liu W."/>
            <person name="Song Y."/>
            <person name="Salvetti E."/>
            <person name="Wrobel A."/>
            <person name="Rasinkangas P."/>
            <person name="Parkhill J."/>
            <person name="Rea M.C."/>
            <person name="O'Sullivan O."/>
            <person name="Ritari J."/>
            <person name="Douillard F.P."/>
            <person name="Paul Ross R."/>
            <person name="Yang R."/>
            <person name="Briner A.E."/>
            <person name="Felis G.E."/>
            <person name="de Vos W.M."/>
            <person name="Barrangou R."/>
            <person name="Klaenhammer T.R."/>
            <person name="Caufield P.W."/>
            <person name="Cui Y."/>
            <person name="Zhang H."/>
            <person name="O'Toole P.W."/>
        </authorList>
    </citation>
    <scope>NUCLEOTIDE SEQUENCE [LARGE SCALE GENOMIC DNA]</scope>
    <source>
        <strain evidence="6 9">ATCC BAA-66</strain>
        <strain evidence="7 8">DSM 13344</strain>
    </source>
</reference>
<evidence type="ECO:0000256" key="3">
    <source>
        <dbReference type="ARBA" id="ARBA00022801"/>
    </source>
</evidence>
<dbReference type="GO" id="GO:0016787">
    <property type="term" value="F:hydrolase activity"/>
    <property type="evidence" value="ECO:0007669"/>
    <property type="project" value="UniProtKB-KW"/>
</dbReference>
<dbReference type="PANTHER" id="PTHR31609:SF1">
    <property type="entry name" value="CARBOHYDRATE DEACETYLASE"/>
    <property type="match status" value="1"/>
</dbReference>
<proteinExistence type="predicted"/>
<keyword evidence="4" id="KW-0460">Magnesium</keyword>
<organism evidence="6 9">
    <name type="scientific">Lactobacillus selangorensis</name>
    <dbReference type="NCBI Taxonomy" id="81857"/>
    <lineage>
        <taxon>Bacteria</taxon>
        <taxon>Bacillati</taxon>
        <taxon>Bacillota</taxon>
        <taxon>Bacilli</taxon>
        <taxon>Lactobacillales</taxon>
        <taxon>Lactobacillaceae</taxon>
        <taxon>Lactobacillus</taxon>
    </lineage>
</organism>
<dbReference type="SUPFAM" id="SSF88713">
    <property type="entry name" value="Glycoside hydrolase/deacetylase"/>
    <property type="match status" value="1"/>
</dbReference>